<keyword evidence="1" id="KW-1133">Transmembrane helix</keyword>
<evidence type="ECO:0000313" key="3">
    <source>
        <dbReference type="Proteomes" id="UP001152888"/>
    </source>
</evidence>
<feature type="transmembrane region" description="Helical" evidence="1">
    <location>
        <begin position="16"/>
        <end position="38"/>
    </location>
</feature>
<organism evidence="2 3">
    <name type="scientific">Acanthoscelides obtectus</name>
    <name type="common">Bean weevil</name>
    <name type="synonym">Bruchus obtectus</name>
    <dbReference type="NCBI Taxonomy" id="200917"/>
    <lineage>
        <taxon>Eukaryota</taxon>
        <taxon>Metazoa</taxon>
        <taxon>Ecdysozoa</taxon>
        <taxon>Arthropoda</taxon>
        <taxon>Hexapoda</taxon>
        <taxon>Insecta</taxon>
        <taxon>Pterygota</taxon>
        <taxon>Neoptera</taxon>
        <taxon>Endopterygota</taxon>
        <taxon>Coleoptera</taxon>
        <taxon>Polyphaga</taxon>
        <taxon>Cucujiformia</taxon>
        <taxon>Chrysomeloidea</taxon>
        <taxon>Chrysomelidae</taxon>
        <taxon>Bruchinae</taxon>
        <taxon>Bruchini</taxon>
        <taxon>Acanthoscelides</taxon>
    </lineage>
</organism>
<keyword evidence="1" id="KW-0812">Transmembrane</keyword>
<dbReference type="AlphaFoldDB" id="A0A9P0PVR8"/>
<dbReference type="Proteomes" id="UP001152888">
    <property type="component" value="Unassembled WGS sequence"/>
</dbReference>
<accession>A0A9P0PVR8</accession>
<evidence type="ECO:0000256" key="1">
    <source>
        <dbReference type="SAM" id="Phobius"/>
    </source>
</evidence>
<gene>
    <name evidence="2" type="ORF">ACAOBT_LOCUS25375</name>
</gene>
<dbReference type="OrthoDB" id="6723368at2759"/>
<dbReference type="EMBL" id="CAKOFQ010007391">
    <property type="protein sequence ID" value="CAH2000140.1"/>
    <property type="molecule type" value="Genomic_DNA"/>
</dbReference>
<evidence type="ECO:0000313" key="2">
    <source>
        <dbReference type="EMBL" id="CAH2000140.1"/>
    </source>
</evidence>
<reference evidence="2" key="1">
    <citation type="submission" date="2022-03" db="EMBL/GenBank/DDBJ databases">
        <authorList>
            <person name="Sayadi A."/>
        </authorList>
    </citation>
    <scope>NUCLEOTIDE SEQUENCE</scope>
</reference>
<proteinExistence type="predicted"/>
<sequence>MEDGPIIPRFLPLNTALFFGLCASLHWWRMILLSGLIFRSSVMTFGEQMVVFQSAVTVLCSLREIVAI</sequence>
<keyword evidence="1" id="KW-0472">Membrane</keyword>
<protein>
    <submittedName>
        <fullName evidence="2">Uncharacterized protein</fullName>
    </submittedName>
</protein>
<comment type="caution">
    <text evidence="2">The sequence shown here is derived from an EMBL/GenBank/DDBJ whole genome shotgun (WGS) entry which is preliminary data.</text>
</comment>
<name>A0A9P0PVR8_ACAOB</name>
<keyword evidence="3" id="KW-1185">Reference proteome</keyword>